<dbReference type="AlphaFoldDB" id="A0A8W8JXT6"/>
<dbReference type="EnsemblMetazoa" id="G21538.1">
    <property type="protein sequence ID" value="G21538.1:cds"/>
    <property type="gene ID" value="G21538"/>
</dbReference>
<accession>A0A8W8JXT6</accession>
<dbReference type="Proteomes" id="UP000005408">
    <property type="component" value="Unassembled WGS sequence"/>
</dbReference>
<reference evidence="1" key="1">
    <citation type="submission" date="2022-08" db="UniProtKB">
        <authorList>
            <consortium name="EnsemblMetazoa"/>
        </authorList>
    </citation>
    <scope>IDENTIFICATION</scope>
    <source>
        <strain evidence="1">05x7-T-G4-1.051#20</strain>
    </source>
</reference>
<keyword evidence="2" id="KW-1185">Reference proteome</keyword>
<evidence type="ECO:0000313" key="1">
    <source>
        <dbReference type="EnsemblMetazoa" id="G21538.1:cds"/>
    </source>
</evidence>
<name>A0A8W8JXT6_MAGGI</name>
<evidence type="ECO:0000313" key="2">
    <source>
        <dbReference type="Proteomes" id="UP000005408"/>
    </source>
</evidence>
<proteinExistence type="predicted"/>
<protein>
    <submittedName>
        <fullName evidence="1">Uncharacterized protein</fullName>
    </submittedName>
</protein>
<organism evidence="1 2">
    <name type="scientific">Magallana gigas</name>
    <name type="common">Pacific oyster</name>
    <name type="synonym">Crassostrea gigas</name>
    <dbReference type="NCBI Taxonomy" id="29159"/>
    <lineage>
        <taxon>Eukaryota</taxon>
        <taxon>Metazoa</taxon>
        <taxon>Spiralia</taxon>
        <taxon>Lophotrochozoa</taxon>
        <taxon>Mollusca</taxon>
        <taxon>Bivalvia</taxon>
        <taxon>Autobranchia</taxon>
        <taxon>Pteriomorphia</taxon>
        <taxon>Ostreida</taxon>
        <taxon>Ostreoidea</taxon>
        <taxon>Ostreidae</taxon>
        <taxon>Magallana</taxon>
    </lineage>
</organism>
<sequence>MVFRKRRFCHFGYRLGVVACSCNPATWRSGLVDGLRAGVLLSGDLCRSGVRTKQGINMVSSGEPRLTRRFCPLGYRLGVVACSCNLATWRSGLVDGLRAGVLLSGDLCRSGVRTKQGINMVSSGEPRLTSSYEFFRI</sequence>